<protein>
    <submittedName>
        <fullName evidence="2">Uncharacterized protein</fullName>
    </submittedName>
</protein>
<reference evidence="2" key="2">
    <citation type="submission" date="2025-09" db="UniProtKB">
        <authorList>
            <consortium name="Ensembl"/>
        </authorList>
    </citation>
    <scope>IDENTIFICATION</scope>
</reference>
<dbReference type="Ensembl" id="ENSMMMT00000020847.1">
    <property type="protein sequence ID" value="ENSMMMP00000018339.1"/>
    <property type="gene ID" value="ENSMMMG00000016266.1"/>
</dbReference>
<accession>A0A8C5ZUL7</accession>
<reference evidence="2" key="1">
    <citation type="submission" date="2025-08" db="UniProtKB">
        <authorList>
            <consortium name="Ensembl"/>
        </authorList>
    </citation>
    <scope>IDENTIFICATION</scope>
</reference>
<keyword evidence="3" id="KW-1185">Reference proteome</keyword>
<proteinExistence type="predicted"/>
<sequence length="104" mass="11757">GHRMPDPHPGAHSPPAELPMASWKHDHLSDLISEPCEDFLTDDVKFRLPSQLRDILQRTVLSSPLGPHLPSRAPPPPPEPRSTEPWRPLHGQKKKWKLTNLHLG</sequence>
<feature type="region of interest" description="Disordered" evidence="1">
    <location>
        <begin position="1"/>
        <end position="21"/>
    </location>
</feature>
<evidence type="ECO:0000313" key="2">
    <source>
        <dbReference type="Ensembl" id="ENSMMMP00000018339.1"/>
    </source>
</evidence>
<dbReference type="Proteomes" id="UP000694407">
    <property type="component" value="Unplaced"/>
</dbReference>
<name>A0A8C5ZUL7_MARMA</name>
<organism evidence="2 3">
    <name type="scientific">Marmota marmota marmota</name>
    <name type="common">Alpine marmot</name>
    <dbReference type="NCBI Taxonomy" id="9994"/>
    <lineage>
        <taxon>Eukaryota</taxon>
        <taxon>Metazoa</taxon>
        <taxon>Chordata</taxon>
        <taxon>Craniata</taxon>
        <taxon>Vertebrata</taxon>
        <taxon>Euteleostomi</taxon>
        <taxon>Mammalia</taxon>
        <taxon>Eutheria</taxon>
        <taxon>Euarchontoglires</taxon>
        <taxon>Glires</taxon>
        <taxon>Rodentia</taxon>
        <taxon>Sciuromorpha</taxon>
        <taxon>Sciuridae</taxon>
        <taxon>Xerinae</taxon>
        <taxon>Marmotini</taxon>
        <taxon>Marmota</taxon>
    </lineage>
</organism>
<feature type="region of interest" description="Disordered" evidence="1">
    <location>
        <begin position="61"/>
        <end position="104"/>
    </location>
</feature>
<evidence type="ECO:0000313" key="3">
    <source>
        <dbReference type="Proteomes" id="UP000694407"/>
    </source>
</evidence>
<evidence type="ECO:0000256" key="1">
    <source>
        <dbReference type="SAM" id="MobiDB-lite"/>
    </source>
</evidence>
<dbReference type="AlphaFoldDB" id="A0A8C5ZUL7"/>